<feature type="transmembrane region" description="Helical" evidence="2">
    <location>
        <begin position="156"/>
        <end position="177"/>
    </location>
</feature>
<evidence type="ECO:0000313" key="4">
    <source>
        <dbReference type="Proteomes" id="UP000481153"/>
    </source>
</evidence>
<feature type="region of interest" description="Disordered" evidence="1">
    <location>
        <begin position="113"/>
        <end position="144"/>
    </location>
</feature>
<dbReference type="VEuPathDB" id="FungiDB:AeMF1_012064"/>
<accession>A0A6G0XMJ3</accession>
<dbReference type="Proteomes" id="UP000481153">
    <property type="component" value="Unassembled WGS sequence"/>
</dbReference>
<gene>
    <name evidence="3" type="ORF">Ae201684_003142</name>
</gene>
<organism evidence="3 4">
    <name type="scientific">Aphanomyces euteiches</name>
    <dbReference type="NCBI Taxonomy" id="100861"/>
    <lineage>
        <taxon>Eukaryota</taxon>
        <taxon>Sar</taxon>
        <taxon>Stramenopiles</taxon>
        <taxon>Oomycota</taxon>
        <taxon>Saprolegniomycetes</taxon>
        <taxon>Saprolegniales</taxon>
        <taxon>Verrucalvaceae</taxon>
        <taxon>Aphanomyces</taxon>
    </lineage>
</organism>
<dbReference type="EMBL" id="VJMJ01000036">
    <property type="protein sequence ID" value="KAF0741456.1"/>
    <property type="molecule type" value="Genomic_DNA"/>
</dbReference>
<keyword evidence="2" id="KW-0812">Transmembrane</keyword>
<protein>
    <recommendedName>
        <fullName evidence="5">PSI domain-containing protein</fullName>
    </recommendedName>
</protein>
<keyword evidence="4" id="KW-1185">Reference proteome</keyword>
<reference evidence="3 4" key="1">
    <citation type="submission" date="2019-07" db="EMBL/GenBank/DDBJ databases">
        <title>Genomics analysis of Aphanomyces spp. identifies a new class of oomycete effector associated with host adaptation.</title>
        <authorList>
            <person name="Gaulin E."/>
        </authorList>
    </citation>
    <scope>NUCLEOTIDE SEQUENCE [LARGE SCALE GENOMIC DNA]</scope>
    <source>
        <strain evidence="3 4">ATCC 201684</strain>
    </source>
</reference>
<proteinExistence type="predicted"/>
<sequence length="338" mass="38147">MSLSFPKNASVGDACNTMQTCDECIKTYTCHFCEFDHKCHTIGSTSGCIKGMSTCHHIEDCVRPHPQLVGYGPPMYVVLGVLCMVATLLCCCCGCSVMWGMIKRLRARSSRRRTFKPKQDDNDSTTSLLSSVEEGDDEEEIIPPAAQPQRTGVRSLFTRFIWLGILIAFTIVGLMYYPRVPDYQVCNQQFDWESIFLSLISIQPKIRYDVIISVVNENRFAFDLDYGYANISHRGVKVGTWEISNWTAEAGAISDMMALVKIEPSTYSEAYSLLTDFRANNLTFQIDTNISGYIRWGNYKLSSVSVVAPQVDFLVGDKYPRDLCKCTEYFTPSNLLLR</sequence>
<keyword evidence="2" id="KW-0472">Membrane</keyword>
<feature type="transmembrane region" description="Helical" evidence="2">
    <location>
        <begin position="76"/>
        <end position="102"/>
    </location>
</feature>
<name>A0A6G0XMJ3_9STRA</name>
<evidence type="ECO:0000313" key="3">
    <source>
        <dbReference type="EMBL" id="KAF0741456.1"/>
    </source>
</evidence>
<evidence type="ECO:0000256" key="2">
    <source>
        <dbReference type="SAM" id="Phobius"/>
    </source>
</evidence>
<comment type="caution">
    <text evidence="3">The sequence shown here is derived from an EMBL/GenBank/DDBJ whole genome shotgun (WGS) entry which is preliminary data.</text>
</comment>
<evidence type="ECO:0008006" key="5">
    <source>
        <dbReference type="Google" id="ProtNLM"/>
    </source>
</evidence>
<dbReference type="AlphaFoldDB" id="A0A6G0XMJ3"/>
<keyword evidence="2" id="KW-1133">Transmembrane helix</keyword>
<evidence type="ECO:0000256" key="1">
    <source>
        <dbReference type="SAM" id="MobiDB-lite"/>
    </source>
</evidence>